<dbReference type="RefSeq" id="WP_140458698.1">
    <property type="nucleotide sequence ID" value="NZ_BAABFI010000003.1"/>
</dbReference>
<evidence type="ECO:0000256" key="1">
    <source>
        <dbReference type="SAM" id="MobiDB-lite"/>
    </source>
</evidence>
<comment type="caution">
    <text evidence="4">The sequence shown here is derived from an EMBL/GenBank/DDBJ whole genome shotgun (WGS) entry which is preliminary data.</text>
</comment>
<dbReference type="PROSITE" id="PS51257">
    <property type="entry name" value="PROKAR_LIPOPROTEIN"/>
    <property type="match status" value="1"/>
</dbReference>
<dbReference type="EMBL" id="BONN01000009">
    <property type="protein sequence ID" value="GIG33749.1"/>
    <property type="molecule type" value="Genomic_DNA"/>
</dbReference>
<proteinExistence type="predicted"/>
<feature type="region of interest" description="Disordered" evidence="1">
    <location>
        <begin position="28"/>
        <end position="91"/>
    </location>
</feature>
<reference evidence="4 5" key="1">
    <citation type="submission" date="2020-07" db="EMBL/GenBank/DDBJ databases">
        <title>Sequencing the genomes of 1000 actinobacteria strains.</title>
        <authorList>
            <person name="Klenk H.-P."/>
        </authorList>
    </citation>
    <scope>NUCLEOTIDE SEQUENCE [LARGE SCALE GENOMIC DNA]</scope>
    <source>
        <strain evidence="4 5">DSM 24482</strain>
    </source>
</reference>
<gene>
    <name evidence="4" type="ORF">BKA21_000593</name>
    <name evidence="3" type="ORF">Col01nite_29080</name>
</gene>
<keyword evidence="6" id="KW-1185">Reference proteome</keyword>
<accession>A0A7Y9FCW7</accession>
<evidence type="ECO:0000313" key="4">
    <source>
        <dbReference type="EMBL" id="NYD85044.1"/>
    </source>
</evidence>
<reference evidence="3 6" key="2">
    <citation type="submission" date="2021-01" db="EMBL/GenBank/DDBJ databases">
        <title>Whole genome shotgun sequence of Cellulomonas oligotrophica NBRC 109435.</title>
        <authorList>
            <person name="Komaki H."/>
            <person name="Tamura T."/>
        </authorList>
    </citation>
    <scope>NUCLEOTIDE SEQUENCE [LARGE SCALE GENOMIC DNA]</scope>
    <source>
        <strain evidence="3 6">NBRC 109435</strain>
    </source>
</reference>
<evidence type="ECO:0000256" key="2">
    <source>
        <dbReference type="SAM" id="SignalP"/>
    </source>
</evidence>
<evidence type="ECO:0000313" key="5">
    <source>
        <dbReference type="Proteomes" id="UP000577956"/>
    </source>
</evidence>
<protein>
    <submittedName>
        <fullName evidence="4">Uncharacterized protein with FMN-binding domain</fullName>
    </submittedName>
</protein>
<evidence type="ECO:0000313" key="6">
    <source>
        <dbReference type="Proteomes" id="UP000618382"/>
    </source>
</evidence>
<dbReference type="Proteomes" id="UP000618382">
    <property type="component" value="Unassembled WGS sequence"/>
</dbReference>
<name>A0A7Y9FCW7_9CELL</name>
<sequence>MRPTTRRRSFALLSGIAAATVLAGCATSAATETDAGTDDSSTQTATDEAGTDDTADGTAEDTADDDAAATGSAYTDGTYDATGSYTSPGGPETVAVSLTLADGVVTAVEVTPEATNATSRQYQTQFASGIADEVVGVAIDDLDVTTVSGSSLTSGGFMDAVAQISADAAA</sequence>
<feature type="compositionally biased region" description="Acidic residues" evidence="1">
    <location>
        <begin position="49"/>
        <end position="67"/>
    </location>
</feature>
<feature type="compositionally biased region" description="Low complexity" evidence="1">
    <location>
        <begin position="68"/>
        <end position="79"/>
    </location>
</feature>
<organism evidence="4 5">
    <name type="scientific">Cellulomonas oligotrophica</name>
    <dbReference type="NCBI Taxonomy" id="931536"/>
    <lineage>
        <taxon>Bacteria</taxon>
        <taxon>Bacillati</taxon>
        <taxon>Actinomycetota</taxon>
        <taxon>Actinomycetes</taxon>
        <taxon>Micrococcales</taxon>
        <taxon>Cellulomonadaceae</taxon>
        <taxon>Cellulomonas</taxon>
    </lineage>
</organism>
<feature type="chain" id="PRO_5038570228" evidence="2">
    <location>
        <begin position="24"/>
        <end position="170"/>
    </location>
</feature>
<feature type="signal peptide" evidence="2">
    <location>
        <begin position="1"/>
        <end position="23"/>
    </location>
</feature>
<dbReference type="AlphaFoldDB" id="A0A7Y9FCW7"/>
<keyword evidence="2" id="KW-0732">Signal</keyword>
<dbReference type="EMBL" id="JACCBK010000001">
    <property type="protein sequence ID" value="NYD85044.1"/>
    <property type="molecule type" value="Genomic_DNA"/>
</dbReference>
<evidence type="ECO:0000313" key="3">
    <source>
        <dbReference type="EMBL" id="GIG33749.1"/>
    </source>
</evidence>
<dbReference type="Gene3D" id="3.90.1010.20">
    <property type="match status" value="1"/>
</dbReference>
<dbReference type="Proteomes" id="UP000577956">
    <property type="component" value="Unassembled WGS sequence"/>
</dbReference>